<dbReference type="AlphaFoldDB" id="A0A417Y523"/>
<protein>
    <submittedName>
        <fullName evidence="2">Alpha/beta fold hydrolase</fullName>
    </submittedName>
</protein>
<evidence type="ECO:0000256" key="1">
    <source>
        <dbReference type="SAM" id="SignalP"/>
    </source>
</evidence>
<reference evidence="2 3" key="1">
    <citation type="submission" date="2018-09" db="EMBL/GenBank/DDBJ databases">
        <title>Genome sequencing of Nocardioides immobilis CCTCC AB 2017083 for comparison to Nocardioides silvaticus.</title>
        <authorList>
            <person name="Li C."/>
            <person name="Wang G."/>
        </authorList>
    </citation>
    <scope>NUCLEOTIDE SEQUENCE [LARGE SCALE GENOMIC DNA]</scope>
    <source>
        <strain evidence="2 3">CCTCC AB 2017083</strain>
    </source>
</reference>
<keyword evidence="3" id="KW-1185">Reference proteome</keyword>
<name>A0A417Y523_9ACTN</name>
<dbReference type="Gene3D" id="3.40.50.1820">
    <property type="entry name" value="alpha/beta hydrolase"/>
    <property type="match status" value="1"/>
</dbReference>
<dbReference type="GO" id="GO:0016042">
    <property type="term" value="P:lipid catabolic process"/>
    <property type="evidence" value="ECO:0007669"/>
    <property type="project" value="InterPro"/>
</dbReference>
<evidence type="ECO:0000313" key="2">
    <source>
        <dbReference type="EMBL" id="RHW27604.1"/>
    </source>
</evidence>
<organism evidence="2 3">
    <name type="scientific">Nocardioides immobilis</name>
    <dbReference type="NCBI Taxonomy" id="2049295"/>
    <lineage>
        <taxon>Bacteria</taxon>
        <taxon>Bacillati</taxon>
        <taxon>Actinomycetota</taxon>
        <taxon>Actinomycetes</taxon>
        <taxon>Propionibacteriales</taxon>
        <taxon>Nocardioidaceae</taxon>
        <taxon>Nocardioides</taxon>
    </lineage>
</organism>
<evidence type="ECO:0000313" key="3">
    <source>
        <dbReference type="Proteomes" id="UP000283644"/>
    </source>
</evidence>
<dbReference type="Proteomes" id="UP000283644">
    <property type="component" value="Unassembled WGS sequence"/>
</dbReference>
<dbReference type="InterPro" id="IPR029058">
    <property type="entry name" value="AB_hydrolase_fold"/>
</dbReference>
<comment type="caution">
    <text evidence="2">The sequence shown here is derived from an EMBL/GenBank/DDBJ whole genome shotgun (WGS) entry which is preliminary data.</text>
</comment>
<keyword evidence="1" id="KW-0732">Signal</keyword>
<gene>
    <name evidence="2" type="ORF">D0Z08_07955</name>
</gene>
<keyword evidence="2" id="KW-0378">Hydrolase</keyword>
<dbReference type="PANTHER" id="PTHR32015">
    <property type="entry name" value="FASTING INDUCED LIPASE"/>
    <property type="match status" value="1"/>
</dbReference>
<feature type="signal peptide" evidence="1">
    <location>
        <begin position="1"/>
        <end position="26"/>
    </location>
</feature>
<dbReference type="PANTHER" id="PTHR32015:SF1">
    <property type="entry name" value="LIPASE"/>
    <property type="match status" value="1"/>
</dbReference>
<dbReference type="InterPro" id="IPR002918">
    <property type="entry name" value="Lipase_EstA/Esterase_EstB"/>
</dbReference>
<accession>A0A417Y523</accession>
<dbReference type="GO" id="GO:0016298">
    <property type="term" value="F:lipase activity"/>
    <property type="evidence" value="ECO:0007669"/>
    <property type="project" value="TreeGrafter"/>
</dbReference>
<sequence>MRHKLLTSLCTVAALLASGLVATVSAPPPAAAVTRLDRPPKGANDWSCQPSAAHPRPVVLVHGLGANMGMNWSYLSPKLKARGYCVFALTYGLHPLAAPFGSPGGTIPIQDSARELAVFIDRVLRETGAAEVDLVGHSEGTFMPQYYLKFLGGAPKVKRYVAWTPLYDGTKLLMIPALRDAGEKAGLSQPLINLVSALCGSCTQFLAGSPMQQKLVRGGAAVPGVEYTTVMSRYDELVIPYTRGYLEGADNFVLQDLCPLNLSEHAAVAFDPVAAQITFNALDPDHREPIVC</sequence>
<feature type="chain" id="PRO_5039457464" evidence="1">
    <location>
        <begin position="27"/>
        <end position="292"/>
    </location>
</feature>
<dbReference type="Pfam" id="PF01674">
    <property type="entry name" value="Lipase_2"/>
    <property type="match status" value="1"/>
</dbReference>
<dbReference type="OrthoDB" id="8871309at2"/>
<dbReference type="EMBL" id="QXGH01000012">
    <property type="protein sequence ID" value="RHW27604.1"/>
    <property type="molecule type" value="Genomic_DNA"/>
</dbReference>
<proteinExistence type="predicted"/>
<dbReference type="RefSeq" id="WP_118924416.1">
    <property type="nucleotide sequence ID" value="NZ_QXGH01000012.1"/>
</dbReference>
<dbReference type="SUPFAM" id="SSF53474">
    <property type="entry name" value="alpha/beta-Hydrolases"/>
    <property type="match status" value="1"/>
</dbReference>